<dbReference type="PANTHER" id="PTHR43720:SF2">
    <property type="entry name" value="2-AMINOMUCONIC SEMIALDEHYDE DEHYDROGENASE"/>
    <property type="match status" value="1"/>
</dbReference>
<accession>A0ABW4PPF5</accession>
<reference evidence="6" key="1">
    <citation type="journal article" date="2019" name="Int. J. Syst. Evol. Microbiol.">
        <title>The Global Catalogue of Microorganisms (GCM) 10K type strain sequencing project: providing services to taxonomists for standard genome sequencing and annotation.</title>
        <authorList>
            <consortium name="The Broad Institute Genomics Platform"/>
            <consortium name="The Broad Institute Genome Sequencing Center for Infectious Disease"/>
            <person name="Wu L."/>
            <person name="Ma J."/>
        </authorList>
    </citation>
    <scope>NUCLEOTIDE SEQUENCE [LARGE SCALE GENOMIC DNA]</scope>
    <source>
        <strain evidence="6">CGMCC 4.7455</strain>
    </source>
</reference>
<dbReference type="PANTHER" id="PTHR43720">
    <property type="entry name" value="2-AMINOMUCONIC SEMIALDEHYDE DEHYDROGENASE"/>
    <property type="match status" value="1"/>
</dbReference>
<dbReference type="Gene3D" id="3.40.605.10">
    <property type="entry name" value="Aldehyde Dehydrogenase, Chain A, domain 1"/>
    <property type="match status" value="1"/>
</dbReference>
<dbReference type="Pfam" id="PF00171">
    <property type="entry name" value="Aldedh"/>
    <property type="match status" value="1"/>
</dbReference>
<keyword evidence="3" id="KW-0520">NAD</keyword>
<evidence type="ECO:0000256" key="2">
    <source>
        <dbReference type="ARBA" id="ARBA00023002"/>
    </source>
</evidence>
<dbReference type="SUPFAM" id="SSF53720">
    <property type="entry name" value="ALDH-like"/>
    <property type="match status" value="1"/>
</dbReference>
<organism evidence="5 6">
    <name type="scientific">Streptomyces desertarenae</name>
    <dbReference type="NCBI Taxonomy" id="2666184"/>
    <lineage>
        <taxon>Bacteria</taxon>
        <taxon>Bacillati</taxon>
        <taxon>Actinomycetota</taxon>
        <taxon>Actinomycetes</taxon>
        <taxon>Kitasatosporales</taxon>
        <taxon>Streptomycetaceae</taxon>
        <taxon>Streptomyces</taxon>
    </lineage>
</organism>
<dbReference type="InterPro" id="IPR016163">
    <property type="entry name" value="Ald_DH_C"/>
</dbReference>
<keyword evidence="6" id="KW-1185">Reference proteome</keyword>
<dbReference type="RefSeq" id="WP_380900857.1">
    <property type="nucleotide sequence ID" value="NZ_JBHUFU010000009.1"/>
</dbReference>
<name>A0ABW4PPF5_9ACTN</name>
<dbReference type="Gene3D" id="3.40.309.10">
    <property type="entry name" value="Aldehyde Dehydrogenase, Chain A, domain 2"/>
    <property type="match status" value="1"/>
</dbReference>
<keyword evidence="2" id="KW-0560">Oxidoreductase</keyword>
<evidence type="ECO:0000259" key="4">
    <source>
        <dbReference type="Pfam" id="PF00171"/>
    </source>
</evidence>
<evidence type="ECO:0000313" key="6">
    <source>
        <dbReference type="Proteomes" id="UP001597365"/>
    </source>
</evidence>
<dbReference type="Proteomes" id="UP001597365">
    <property type="component" value="Unassembled WGS sequence"/>
</dbReference>
<gene>
    <name evidence="5" type="ORF">ACFSJS_16090</name>
</gene>
<sequence length="462" mass="50506">MLEEKLRPRAVLESPVWTGREKHPGTRRTPLSGCGGEIVAEVARPNRLLLAKGARMAEAVAGELREIDDDTWFGYFRRAADLIERELSTGELSETVRAISDTTGLPRLRVERGITAVTAHMRRLADIMAAQSPDGSVSAYRTGEVAAPWAWLPAGRTCMVRVPGNFPTIQIEWLQTLAARRPTLVNTSERDPFTAAIFASALYRAGLPDGAVSLCHGDAETWVRLADQVVWPGENAPPLEPSRLKTYHFGRSKAVLLDDDPAPETWTRLARLAFQGSGRLCTNVSSLAVVGDAESAATRLAEAFDDHPVLPLTSPRARVPAFPDRDRLHALVRHIKREVAAGAVDVTARHSGTPLLVEIDGAAFLRPTVLLTDADSPLFRTELPFPFTAVARVDRNRLGRACSHSLIVSVVGEHPDVARTLAQEPTITKVFGGDMFDRGYDPVDPQEGYLADFLFQKKALLP</sequence>
<dbReference type="InterPro" id="IPR016161">
    <property type="entry name" value="Ald_DH/histidinol_DH"/>
</dbReference>
<dbReference type="InterPro" id="IPR016162">
    <property type="entry name" value="Ald_DH_N"/>
</dbReference>
<protein>
    <submittedName>
        <fullName evidence="5">Aldehyde dehydrogenase family protein</fullName>
    </submittedName>
</protein>
<evidence type="ECO:0000256" key="1">
    <source>
        <dbReference type="ARBA" id="ARBA00009986"/>
    </source>
</evidence>
<comment type="similarity">
    <text evidence="1">Belongs to the aldehyde dehydrogenase family.</text>
</comment>
<proteinExistence type="inferred from homology"/>
<dbReference type="EMBL" id="JBHUFU010000009">
    <property type="protein sequence ID" value="MFD1831181.1"/>
    <property type="molecule type" value="Genomic_DNA"/>
</dbReference>
<dbReference type="InterPro" id="IPR015590">
    <property type="entry name" value="Aldehyde_DH_dom"/>
</dbReference>
<comment type="caution">
    <text evidence="5">The sequence shown here is derived from an EMBL/GenBank/DDBJ whole genome shotgun (WGS) entry which is preliminary data.</text>
</comment>
<evidence type="ECO:0000313" key="5">
    <source>
        <dbReference type="EMBL" id="MFD1831181.1"/>
    </source>
</evidence>
<feature type="domain" description="Aldehyde dehydrogenase" evidence="4">
    <location>
        <begin position="37"/>
        <end position="221"/>
    </location>
</feature>
<evidence type="ECO:0000256" key="3">
    <source>
        <dbReference type="ARBA" id="ARBA00023027"/>
    </source>
</evidence>